<dbReference type="InterPro" id="IPR009056">
    <property type="entry name" value="Cyt_c-like_dom"/>
</dbReference>
<evidence type="ECO:0000256" key="2">
    <source>
        <dbReference type="ARBA" id="ARBA00022723"/>
    </source>
</evidence>
<dbReference type="RefSeq" id="WP_093033253.1">
    <property type="nucleotide sequence ID" value="NZ_FOAG01000002.1"/>
</dbReference>
<evidence type="ECO:0000256" key="1">
    <source>
        <dbReference type="ARBA" id="ARBA00022617"/>
    </source>
</evidence>
<keyword evidence="3 4" id="KW-0408">Iron</keyword>
<dbReference type="EMBL" id="FOAG01000002">
    <property type="protein sequence ID" value="SEK67777.1"/>
    <property type="molecule type" value="Genomic_DNA"/>
</dbReference>
<feature type="signal peptide" evidence="5">
    <location>
        <begin position="1"/>
        <end position="19"/>
    </location>
</feature>
<dbReference type="GO" id="GO:0009055">
    <property type="term" value="F:electron transfer activity"/>
    <property type="evidence" value="ECO:0007669"/>
    <property type="project" value="InterPro"/>
</dbReference>
<dbReference type="GO" id="GO:0046872">
    <property type="term" value="F:metal ion binding"/>
    <property type="evidence" value="ECO:0007669"/>
    <property type="project" value="UniProtKB-KW"/>
</dbReference>
<evidence type="ECO:0000256" key="4">
    <source>
        <dbReference type="PROSITE-ProRule" id="PRU00433"/>
    </source>
</evidence>
<dbReference type="OrthoDB" id="5514238at2"/>
<evidence type="ECO:0000313" key="8">
    <source>
        <dbReference type="Proteomes" id="UP000199582"/>
    </source>
</evidence>
<name>A0A1H7J1Q6_9RHOB</name>
<keyword evidence="5" id="KW-0732">Signal</keyword>
<evidence type="ECO:0000313" key="7">
    <source>
        <dbReference type="EMBL" id="SEK67777.1"/>
    </source>
</evidence>
<evidence type="ECO:0000256" key="3">
    <source>
        <dbReference type="ARBA" id="ARBA00023004"/>
    </source>
</evidence>
<feature type="chain" id="PRO_5009299659" evidence="5">
    <location>
        <begin position="20"/>
        <end position="133"/>
    </location>
</feature>
<dbReference type="STRING" id="1287727.SAMN05443999_10253"/>
<gene>
    <name evidence="7" type="ORF">SAMN05443999_10253</name>
</gene>
<dbReference type="SUPFAM" id="SSF46626">
    <property type="entry name" value="Cytochrome c"/>
    <property type="match status" value="1"/>
</dbReference>
<dbReference type="Gene3D" id="1.10.760.10">
    <property type="entry name" value="Cytochrome c-like domain"/>
    <property type="match status" value="1"/>
</dbReference>
<feature type="domain" description="Cytochrome c" evidence="6">
    <location>
        <begin position="23"/>
        <end position="131"/>
    </location>
</feature>
<proteinExistence type="predicted"/>
<keyword evidence="1 4" id="KW-0349">Heme</keyword>
<reference evidence="7 8" key="1">
    <citation type="submission" date="2016-10" db="EMBL/GenBank/DDBJ databases">
        <authorList>
            <person name="de Groot N.N."/>
        </authorList>
    </citation>
    <scope>NUCLEOTIDE SEQUENCE [LARGE SCALE GENOMIC DNA]</scope>
    <source>
        <strain evidence="7 8">DSM 100674</strain>
    </source>
</reference>
<evidence type="ECO:0000259" key="6">
    <source>
        <dbReference type="PROSITE" id="PS51007"/>
    </source>
</evidence>
<dbReference type="AlphaFoldDB" id="A0A1H7J1Q6"/>
<evidence type="ECO:0000256" key="5">
    <source>
        <dbReference type="SAM" id="SignalP"/>
    </source>
</evidence>
<dbReference type="PROSITE" id="PS51257">
    <property type="entry name" value="PROKAR_LIPOPROTEIN"/>
    <property type="match status" value="1"/>
</dbReference>
<dbReference type="Pfam" id="PF13442">
    <property type="entry name" value="Cytochrome_CBB3"/>
    <property type="match status" value="1"/>
</dbReference>
<dbReference type="GO" id="GO:0020037">
    <property type="term" value="F:heme binding"/>
    <property type="evidence" value="ECO:0007669"/>
    <property type="project" value="InterPro"/>
</dbReference>
<protein>
    <submittedName>
        <fullName evidence="7">Cytochrome C oxidase, cbb3-type, subunit III</fullName>
    </submittedName>
</protein>
<accession>A0A1H7J1Q6</accession>
<organism evidence="7 8">
    <name type="scientific">Roseovarius azorensis</name>
    <dbReference type="NCBI Taxonomy" id="1287727"/>
    <lineage>
        <taxon>Bacteria</taxon>
        <taxon>Pseudomonadati</taxon>
        <taxon>Pseudomonadota</taxon>
        <taxon>Alphaproteobacteria</taxon>
        <taxon>Rhodobacterales</taxon>
        <taxon>Roseobacteraceae</taxon>
        <taxon>Roseovarius</taxon>
    </lineage>
</organism>
<dbReference type="Proteomes" id="UP000199582">
    <property type="component" value="Unassembled WGS sequence"/>
</dbReference>
<dbReference type="PROSITE" id="PS51007">
    <property type="entry name" value="CYTC"/>
    <property type="match status" value="1"/>
</dbReference>
<keyword evidence="2 4" id="KW-0479">Metal-binding</keyword>
<sequence>MKYLGGVILMAVVAACVQAVSMPDADEGAAIFAENCVQCHGVGGRGDGPWAAGLTPAPSDLAQLSVDGAFPRARVLSVIDGYDRTGLPGHEMPEFGALLRGETVPIDVGDGVLTPTPRPLAALMAYLESIQEG</sequence>
<dbReference type="InterPro" id="IPR036909">
    <property type="entry name" value="Cyt_c-like_dom_sf"/>
</dbReference>
<keyword evidence="8" id="KW-1185">Reference proteome</keyword>